<evidence type="ECO:0000256" key="1">
    <source>
        <dbReference type="ARBA" id="ARBA00023098"/>
    </source>
</evidence>
<dbReference type="Pfam" id="PF01734">
    <property type="entry name" value="Patatin"/>
    <property type="match status" value="1"/>
</dbReference>
<organism evidence="4">
    <name type="scientific">viral metagenome</name>
    <dbReference type="NCBI Taxonomy" id="1070528"/>
    <lineage>
        <taxon>unclassified sequences</taxon>
        <taxon>metagenomes</taxon>
        <taxon>organismal metagenomes</taxon>
    </lineage>
</organism>
<evidence type="ECO:0000313" key="4">
    <source>
        <dbReference type="EMBL" id="QHS90534.1"/>
    </source>
</evidence>
<proteinExistence type="predicted"/>
<evidence type="ECO:0000256" key="2">
    <source>
        <dbReference type="SAM" id="Phobius"/>
    </source>
</evidence>
<dbReference type="SUPFAM" id="SSF52151">
    <property type="entry name" value="FabD/lysophospholipase-like"/>
    <property type="match status" value="1"/>
</dbReference>
<keyword evidence="1" id="KW-0443">Lipid metabolism</keyword>
<dbReference type="Gene3D" id="3.40.1090.10">
    <property type="entry name" value="Cytosolic phospholipase A2 catalytic domain"/>
    <property type="match status" value="2"/>
</dbReference>
<reference evidence="4" key="1">
    <citation type="journal article" date="2020" name="Nature">
        <title>Giant virus diversity and host interactions through global metagenomics.</title>
        <authorList>
            <person name="Schulz F."/>
            <person name="Roux S."/>
            <person name="Paez-Espino D."/>
            <person name="Jungbluth S."/>
            <person name="Walsh D.A."/>
            <person name="Denef V.J."/>
            <person name="McMahon K.D."/>
            <person name="Konstantinidis K.T."/>
            <person name="Eloe-Fadrosh E.A."/>
            <person name="Kyrpides N.C."/>
            <person name="Woyke T."/>
        </authorList>
    </citation>
    <scope>NUCLEOTIDE SEQUENCE</scope>
    <source>
        <strain evidence="4">GVMAG-M-3300010354-11</strain>
    </source>
</reference>
<keyword evidence="2" id="KW-0812">Transmembrane</keyword>
<dbReference type="EMBL" id="MN739140">
    <property type="protein sequence ID" value="QHS90534.1"/>
    <property type="molecule type" value="Genomic_DNA"/>
</dbReference>
<dbReference type="InterPro" id="IPR052580">
    <property type="entry name" value="Lipid_Hydrolase"/>
</dbReference>
<dbReference type="AlphaFoldDB" id="A0A6C0BFL0"/>
<keyword evidence="2" id="KW-0472">Membrane</keyword>
<dbReference type="PANTHER" id="PTHR46394">
    <property type="entry name" value="ANNEXIN"/>
    <property type="match status" value="1"/>
</dbReference>
<feature type="transmembrane region" description="Helical" evidence="2">
    <location>
        <begin position="6"/>
        <end position="25"/>
    </location>
</feature>
<accession>A0A6C0BFL0</accession>
<sequence>MVYKNFTSIVIAGGATKVISVIGVLKFLEENNMINSIINLVGTSAGAVMCAFIALGYKSNEIVDFLKDTLCKDNDVKNINVDDVFKIFETYGFTTGDNVTHLFKRMVTKKLGKEHENITLIELAKLKGKNLVICVSNLTNEQQEFWNVDTKPDVPLHIALKASCAIPLAFAPVKMDGNIYLDGGLYDNFPIDYFKTNKLRDILGINIKCKGYQKTESLVEYVKFILFSVMEKLTSRMIVDNKDTNVISFEFEEDEWLSFLEMKIVFPVEKVDEYVNIGYTCMKERMQSMYIDDFPNE</sequence>
<feature type="domain" description="PNPLA" evidence="3">
    <location>
        <begin position="9"/>
        <end position="195"/>
    </location>
</feature>
<keyword evidence="2" id="KW-1133">Transmembrane helix</keyword>
<dbReference type="GO" id="GO:0006629">
    <property type="term" value="P:lipid metabolic process"/>
    <property type="evidence" value="ECO:0007669"/>
    <property type="project" value="UniProtKB-KW"/>
</dbReference>
<feature type="transmembrane region" description="Helical" evidence="2">
    <location>
        <begin position="37"/>
        <end position="57"/>
    </location>
</feature>
<name>A0A6C0BFL0_9ZZZZ</name>
<protein>
    <recommendedName>
        <fullName evidence="3">PNPLA domain-containing protein</fullName>
    </recommendedName>
</protein>
<dbReference type="PANTHER" id="PTHR46394:SF1">
    <property type="entry name" value="PNPLA DOMAIN-CONTAINING PROTEIN"/>
    <property type="match status" value="1"/>
</dbReference>
<dbReference type="InterPro" id="IPR002641">
    <property type="entry name" value="PNPLA_dom"/>
</dbReference>
<evidence type="ECO:0000259" key="3">
    <source>
        <dbReference type="PROSITE" id="PS51635"/>
    </source>
</evidence>
<dbReference type="PROSITE" id="PS51635">
    <property type="entry name" value="PNPLA"/>
    <property type="match status" value="1"/>
</dbReference>
<dbReference type="InterPro" id="IPR016035">
    <property type="entry name" value="Acyl_Trfase/lysoPLipase"/>
</dbReference>